<sequence>MHSTLTAAANARQRLTSLPALRFGSVLSKKGDLYFKILWKVYYEGSMENSFRLGSDGQLSCGKLPGFSHFQSCEESSLPLQMYEKLKNHLLKCGVMSHLAEKSSAEEVACKFESSQVQAIVQEDIQNDFKACA</sequence>
<evidence type="ECO:0000313" key="1">
    <source>
        <dbReference type="EMBL" id="PRP89158.1"/>
    </source>
</evidence>
<organism evidence="1 2">
    <name type="scientific">Planoprotostelium fungivorum</name>
    <dbReference type="NCBI Taxonomy" id="1890364"/>
    <lineage>
        <taxon>Eukaryota</taxon>
        <taxon>Amoebozoa</taxon>
        <taxon>Evosea</taxon>
        <taxon>Variosea</taxon>
        <taxon>Cavosteliida</taxon>
        <taxon>Cavosteliaceae</taxon>
        <taxon>Planoprotostelium</taxon>
    </lineage>
</organism>
<dbReference type="InParanoid" id="A0A2P6NZ08"/>
<dbReference type="Proteomes" id="UP000241769">
    <property type="component" value="Unassembled WGS sequence"/>
</dbReference>
<dbReference type="AlphaFoldDB" id="A0A2P6NZ08"/>
<name>A0A2P6NZ08_9EUKA</name>
<evidence type="ECO:0000313" key="2">
    <source>
        <dbReference type="Proteomes" id="UP000241769"/>
    </source>
</evidence>
<gene>
    <name evidence="1" type="ORF">PROFUN_01878</name>
</gene>
<comment type="caution">
    <text evidence="1">The sequence shown here is derived from an EMBL/GenBank/DDBJ whole genome shotgun (WGS) entry which is preliminary data.</text>
</comment>
<dbReference type="EMBL" id="MDYQ01000005">
    <property type="protein sequence ID" value="PRP89158.1"/>
    <property type="molecule type" value="Genomic_DNA"/>
</dbReference>
<accession>A0A2P6NZ08</accession>
<reference evidence="1 2" key="1">
    <citation type="journal article" date="2018" name="Genome Biol. Evol.">
        <title>Multiple Roots of Fruiting Body Formation in Amoebozoa.</title>
        <authorList>
            <person name="Hillmann F."/>
            <person name="Forbes G."/>
            <person name="Novohradska S."/>
            <person name="Ferling I."/>
            <person name="Riege K."/>
            <person name="Groth M."/>
            <person name="Westermann M."/>
            <person name="Marz M."/>
            <person name="Spaller T."/>
            <person name="Winckler T."/>
            <person name="Schaap P."/>
            <person name="Glockner G."/>
        </authorList>
    </citation>
    <scope>NUCLEOTIDE SEQUENCE [LARGE SCALE GENOMIC DNA]</scope>
    <source>
        <strain evidence="1 2">Jena</strain>
    </source>
</reference>
<proteinExistence type="predicted"/>
<keyword evidence="2" id="KW-1185">Reference proteome</keyword>
<protein>
    <submittedName>
        <fullName evidence="1">Uncharacterized protein</fullName>
    </submittedName>
</protein>